<dbReference type="PROSITE" id="PS51318">
    <property type="entry name" value="TAT"/>
    <property type="match status" value="1"/>
</dbReference>
<dbReference type="Pfam" id="PF07394">
    <property type="entry name" value="DUF1501"/>
    <property type="match status" value="1"/>
</dbReference>
<organism evidence="3 4">
    <name type="scientific">Tahibacter soli</name>
    <dbReference type="NCBI Taxonomy" id="2983605"/>
    <lineage>
        <taxon>Bacteria</taxon>
        <taxon>Pseudomonadati</taxon>
        <taxon>Pseudomonadota</taxon>
        <taxon>Gammaproteobacteria</taxon>
        <taxon>Lysobacterales</taxon>
        <taxon>Rhodanobacteraceae</taxon>
        <taxon>Tahibacter</taxon>
    </lineage>
</organism>
<evidence type="ECO:0000313" key="3">
    <source>
        <dbReference type="EMBL" id="MDC8015489.1"/>
    </source>
</evidence>
<comment type="caution">
    <text evidence="3">The sequence shown here is derived from an EMBL/GenBank/DDBJ whole genome shotgun (WGS) entry which is preliminary data.</text>
</comment>
<sequence>MTTINRRDFLKGCCAAAATSGLAPTAFAAGFDVQAATDDTLVVLFLRGGADGLSLVPPVGGADRAPYEQARPTLKIPTSGTGAALPLANSGGAWGLHPRASALYSLYQSNHLAVILGAGQVNQPVTRSHFDSQANMEVGMGGQQGSGVGWLTRHLLSAGLPANVPIPSVCMGSITSTSLLSSTETITLGSGSDFRLDTAAWGWNSADNYTPTPPAGFAGFVDVLPWLWNASGDPLERAGAQTLESLKLMRPINYGIYNASSNPSGYQPAGGANYGTGQLGTQMRNIAQMVKAGFGLRVAAVDLGGWDTHDGQGNPANSYDYFGNKVQELSDALGAFYTDLSAGATNYMNKVSVVVMSEFGRRVNENDSGGTDHGYGNVMFALGGAVNGGRTFGTFAGLSSGALFEGADVAVTTDYRRVLSEAMIRRLGNPNVYYAFPGYGGYSPLGIFQGPDLTPSAYDQLFKNGFEAA</sequence>
<dbReference type="NCBIfam" id="TIGR01409">
    <property type="entry name" value="TAT_signal_seq"/>
    <property type="match status" value="1"/>
</dbReference>
<dbReference type="RefSeq" id="WP_263540678.1">
    <property type="nucleotide sequence ID" value="NZ_JAOVZO020000020.1"/>
</dbReference>
<reference evidence="3" key="1">
    <citation type="submission" date="2023-02" db="EMBL/GenBank/DDBJ databases">
        <title>Tahibacter soli sp. nov. isolated from soil.</title>
        <authorList>
            <person name="Baek J.H."/>
            <person name="Lee J.K."/>
            <person name="Choi D.G."/>
            <person name="Jeon C.O."/>
        </authorList>
    </citation>
    <scope>NUCLEOTIDE SEQUENCE</scope>
    <source>
        <strain evidence="3">BL</strain>
    </source>
</reference>
<feature type="signal peptide" evidence="2">
    <location>
        <begin position="1"/>
        <end position="28"/>
    </location>
</feature>
<keyword evidence="4" id="KW-1185">Reference proteome</keyword>
<evidence type="ECO:0000256" key="1">
    <source>
        <dbReference type="ARBA" id="ARBA00022729"/>
    </source>
</evidence>
<dbReference type="PANTHER" id="PTHR43737:SF1">
    <property type="entry name" value="DUF1501 DOMAIN-CONTAINING PROTEIN"/>
    <property type="match status" value="1"/>
</dbReference>
<dbReference type="PANTHER" id="PTHR43737">
    <property type="entry name" value="BLL7424 PROTEIN"/>
    <property type="match status" value="1"/>
</dbReference>
<accession>A0A9X3YNH2</accession>
<dbReference type="InterPro" id="IPR019546">
    <property type="entry name" value="TAT_signal_bac_arc"/>
</dbReference>
<evidence type="ECO:0000313" key="4">
    <source>
        <dbReference type="Proteomes" id="UP001139971"/>
    </source>
</evidence>
<dbReference type="InterPro" id="IPR010869">
    <property type="entry name" value="DUF1501"/>
</dbReference>
<keyword evidence="1 2" id="KW-0732">Signal</keyword>
<protein>
    <submittedName>
        <fullName evidence="3">DUF1501 domain-containing protein</fullName>
    </submittedName>
</protein>
<dbReference type="Proteomes" id="UP001139971">
    <property type="component" value="Unassembled WGS sequence"/>
</dbReference>
<dbReference type="EMBL" id="JAOVZO020000020">
    <property type="protein sequence ID" value="MDC8015489.1"/>
    <property type="molecule type" value="Genomic_DNA"/>
</dbReference>
<gene>
    <name evidence="3" type="ORF">OD750_023430</name>
</gene>
<proteinExistence type="predicted"/>
<dbReference type="AlphaFoldDB" id="A0A9X3YNH2"/>
<dbReference type="InterPro" id="IPR006311">
    <property type="entry name" value="TAT_signal"/>
</dbReference>
<evidence type="ECO:0000256" key="2">
    <source>
        <dbReference type="SAM" id="SignalP"/>
    </source>
</evidence>
<name>A0A9X3YNH2_9GAMM</name>
<feature type="chain" id="PRO_5040783609" evidence="2">
    <location>
        <begin position="29"/>
        <end position="469"/>
    </location>
</feature>